<reference evidence="2" key="1">
    <citation type="submission" date="2025-08" db="UniProtKB">
        <authorList>
            <consortium name="RefSeq"/>
        </authorList>
    </citation>
    <scope>IDENTIFICATION</scope>
    <source>
        <tissue evidence="2">Tentacle</tissue>
    </source>
</reference>
<feature type="non-terminal residue" evidence="2">
    <location>
        <position position="1"/>
    </location>
</feature>
<keyword evidence="1" id="KW-1185">Reference proteome</keyword>
<dbReference type="Proteomes" id="UP000515163">
    <property type="component" value="Unplaced"/>
</dbReference>
<evidence type="ECO:0000313" key="2">
    <source>
        <dbReference type="RefSeq" id="XP_031574277.1"/>
    </source>
</evidence>
<evidence type="ECO:0000313" key="1">
    <source>
        <dbReference type="Proteomes" id="UP000515163"/>
    </source>
</evidence>
<dbReference type="PANTHER" id="PTHR38487">
    <property type="entry name" value="TESTIS EXPRESSED 11"/>
    <property type="match status" value="1"/>
</dbReference>
<organism evidence="1 2">
    <name type="scientific">Actinia tenebrosa</name>
    <name type="common">Australian red waratah sea anemone</name>
    <dbReference type="NCBI Taxonomy" id="6105"/>
    <lineage>
        <taxon>Eukaryota</taxon>
        <taxon>Metazoa</taxon>
        <taxon>Cnidaria</taxon>
        <taxon>Anthozoa</taxon>
        <taxon>Hexacorallia</taxon>
        <taxon>Actiniaria</taxon>
        <taxon>Actiniidae</taxon>
        <taxon>Actinia</taxon>
    </lineage>
</organism>
<dbReference type="OrthoDB" id="65716at2759"/>
<dbReference type="InParanoid" id="A0A6P8J3Q3"/>
<dbReference type="PANTHER" id="PTHR38487:SF1">
    <property type="entry name" value="PROTEIN ZIP4 HOMOLOG"/>
    <property type="match status" value="1"/>
</dbReference>
<protein>
    <submittedName>
        <fullName evidence="2">Testis-expressed protein 11-like</fullName>
    </submittedName>
</protein>
<gene>
    <name evidence="2" type="primary">LOC116308062</name>
</gene>
<proteinExistence type="predicted"/>
<sequence>IPYSLLIATFVSIQKNVLKQALTHIQACRDLCRRINAGRQASGRDDIAILLTLYEFEAKAKLGESDASLESCLQKAIALPYCEAKTFETLAALAVEPPAFYKDISMKSLRLAVKKHKNSNSVDFNKLSKVYHSLIEMSLNAGSSSDANSKEEAWGIYQEILECIDDNEKATYPEMEAIWLMTKAWNCGIHLFSSGRLKAAEKWCATAMRLLQQLNGFKNNYESKNDGNIPSKVHVQVENGSFSFLISSSPVHMPFLE</sequence>
<accession>A0A6P8J3Q3</accession>
<name>A0A6P8J3Q3_ACTTE</name>
<dbReference type="RefSeq" id="XP_031574277.1">
    <property type="nucleotide sequence ID" value="XM_031718417.1"/>
</dbReference>
<dbReference type="AlphaFoldDB" id="A0A6P8J3Q3"/>
<dbReference type="GeneID" id="116308062"/>
<dbReference type="KEGG" id="aten:116308062"/>